<evidence type="ECO:0000313" key="7">
    <source>
        <dbReference type="Proteomes" id="UP000241769"/>
    </source>
</evidence>
<dbReference type="Pfam" id="PF09799">
    <property type="entry name" value="Transmemb_17"/>
    <property type="match status" value="1"/>
</dbReference>
<evidence type="ECO:0000313" key="6">
    <source>
        <dbReference type="EMBL" id="PRP87714.1"/>
    </source>
</evidence>
<sequence length="133" mass="14860">MVLTVVLSNGDSAFILEDSNSTVRAFTLVAVGVSAVVEAARLALGYSGNLREKIPQLAGLFILSIFPQTLLIVYLAYYSSRLPVDVVLHHIMLFGFIIPEIFISVFVIRSMIKSATTKLYLSSWYPMQDYKHR</sequence>
<gene>
    <name evidence="6" type="ORF">PROFUN_02414</name>
</gene>
<dbReference type="InParanoid" id="A0A2P6NUR5"/>
<protein>
    <submittedName>
        <fullName evidence="6">Exportin-6 protein</fullName>
    </submittedName>
</protein>
<dbReference type="EMBL" id="MDYQ01000018">
    <property type="protein sequence ID" value="PRP87714.1"/>
    <property type="molecule type" value="Genomic_DNA"/>
</dbReference>
<proteinExistence type="predicted"/>
<organism evidence="6 7">
    <name type="scientific">Planoprotostelium fungivorum</name>
    <dbReference type="NCBI Taxonomy" id="1890364"/>
    <lineage>
        <taxon>Eukaryota</taxon>
        <taxon>Amoebozoa</taxon>
        <taxon>Evosea</taxon>
        <taxon>Variosea</taxon>
        <taxon>Cavosteliida</taxon>
        <taxon>Cavosteliaceae</taxon>
        <taxon>Planoprotostelium</taxon>
    </lineage>
</organism>
<dbReference type="GO" id="GO:0035869">
    <property type="term" value="C:ciliary transition zone"/>
    <property type="evidence" value="ECO:0007669"/>
    <property type="project" value="TreeGrafter"/>
</dbReference>
<evidence type="ECO:0000256" key="3">
    <source>
        <dbReference type="ARBA" id="ARBA00022989"/>
    </source>
</evidence>
<dbReference type="InterPro" id="IPR019184">
    <property type="entry name" value="Uncharacterised_TM-17"/>
</dbReference>
<dbReference type="PANTHER" id="PTHR13531:SF6">
    <property type="entry name" value="TMEM (HUMAN TRANSMEMBRANE PROTEIN) HOMOLOG"/>
    <property type="match status" value="1"/>
</dbReference>
<feature type="transmembrane region" description="Helical" evidence="5">
    <location>
        <begin position="25"/>
        <end position="44"/>
    </location>
</feature>
<reference evidence="6 7" key="1">
    <citation type="journal article" date="2018" name="Genome Biol. Evol.">
        <title>Multiple Roots of Fruiting Body Formation in Amoebozoa.</title>
        <authorList>
            <person name="Hillmann F."/>
            <person name="Forbes G."/>
            <person name="Novohradska S."/>
            <person name="Ferling I."/>
            <person name="Riege K."/>
            <person name="Groth M."/>
            <person name="Westermann M."/>
            <person name="Marz M."/>
            <person name="Spaller T."/>
            <person name="Winckler T."/>
            <person name="Schaap P."/>
            <person name="Glockner G."/>
        </authorList>
    </citation>
    <scope>NUCLEOTIDE SEQUENCE [LARGE SCALE GENOMIC DNA]</scope>
    <source>
        <strain evidence="6 7">Jena</strain>
    </source>
</reference>
<dbReference type="GO" id="GO:1905515">
    <property type="term" value="P:non-motile cilium assembly"/>
    <property type="evidence" value="ECO:0007669"/>
    <property type="project" value="TreeGrafter"/>
</dbReference>
<evidence type="ECO:0000256" key="1">
    <source>
        <dbReference type="ARBA" id="ARBA00004141"/>
    </source>
</evidence>
<name>A0A2P6NUR5_9EUKA</name>
<dbReference type="AlphaFoldDB" id="A0A2P6NUR5"/>
<evidence type="ECO:0000256" key="5">
    <source>
        <dbReference type="SAM" id="Phobius"/>
    </source>
</evidence>
<keyword evidence="2 5" id="KW-0812">Transmembrane</keyword>
<comment type="subcellular location">
    <subcellularLocation>
        <location evidence="1">Membrane</location>
        <topology evidence="1">Multi-pass membrane protein</topology>
    </subcellularLocation>
</comment>
<keyword evidence="3 5" id="KW-1133">Transmembrane helix</keyword>
<dbReference type="GO" id="GO:0016020">
    <property type="term" value="C:membrane"/>
    <property type="evidence" value="ECO:0007669"/>
    <property type="project" value="UniProtKB-SubCell"/>
</dbReference>
<accession>A0A2P6NUR5</accession>
<keyword evidence="4 5" id="KW-0472">Membrane</keyword>
<dbReference type="PANTHER" id="PTHR13531">
    <property type="entry name" value="GEO07735P1-RELATED-RELATED"/>
    <property type="match status" value="1"/>
</dbReference>
<comment type="caution">
    <text evidence="6">The sequence shown here is derived from an EMBL/GenBank/DDBJ whole genome shotgun (WGS) entry which is preliminary data.</text>
</comment>
<dbReference type="OrthoDB" id="311720at2759"/>
<evidence type="ECO:0000256" key="2">
    <source>
        <dbReference type="ARBA" id="ARBA00022692"/>
    </source>
</evidence>
<dbReference type="STRING" id="1890364.A0A2P6NUR5"/>
<feature type="transmembrane region" description="Helical" evidence="5">
    <location>
        <begin position="56"/>
        <end position="77"/>
    </location>
</feature>
<evidence type="ECO:0000256" key="4">
    <source>
        <dbReference type="ARBA" id="ARBA00023136"/>
    </source>
</evidence>
<feature type="transmembrane region" description="Helical" evidence="5">
    <location>
        <begin position="89"/>
        <end position="108"/>
    </location>
</feature>
<keyword evidence="7" id="KW-1185">Reference proteome</keyword>
<dbReference type="Proteomes" id="UP000241769">
    <property type="component" value="Unassembled WGS sequence"/>
</dbReference>